<comment type="caution">
    <text evidence="1">The sequence shown here is derived from an EMBL/GenBank/DDBJ whole genome shotgun (WGS) entry which is preliminary data.</text>
</comment>
<dbReference type="EMBL" id="SMAA01000002">
    <property type="protein sequence ID" value="TCS81407.1"/>
    <property type="molecule type" value="Genomic_DNA"/>
</dbReference>
<proteinExistence type="predicted"/>
<dbReference type="AlphaFoldDB" id="A0A4R3KDX6"/>
<sequence>MLGSAKEIRQVLPACYIDAEVSRYVGGALDVAKDLDAQGKLGNIVVIALGTNGPIAGQERYEVQTRELLAYLGNERHIFWVNVYCPNLTWQNTNNEYLENMAKEHSNVTIVDWYSLISNHPEWLVNDHIHPNDEGTVQYAKLLHDTMAQTLAVQTE</sequence>
<keyword evidence="2" id="KW-1185">Reference proteome</keyword>
<dbReference type="Gene3D" id="3.40.50.1110">
    <property type="entry name" value="SGNH hydrolase"/>
    <property type="match status" value="1"/>
</dbReference>
<evidence type="ECO:0000313" key="2">
    <source>
        <dbReference type="Proteomes" id="UP000295188"/>
    </source>
</evidence>
<evidence type="ECO:0000313" key="1">
    <source>
        <dbReference type="EMBL" id="TCS81407.1"/>
    </source>
</evidence>
<organism evidence="1 2">
    <name type="scientific">Pectinatus cerevisiiphilus</name>
    <dbReference type="NCBI Taxonomy" id="86956"/>
    <lineage>
        <taxon>Bacteria</taxon>
        <taxon>Bacillati</taxon>
        <taxon>Bacillota</taxon>
        <taxon>Negativicutes</taxon>
        <taxon>Selenomonadales</taxon>
        <taxon>Selenomonadaceae</taxon>
        <taxon>Pectinatus</taxon>
    </lineage>
</organism>
<dbReference type="Proteomes" id="UP000295188">
    <property type="component" value="Unassembled WGS sequence"/>
</dbReference>
<dbReference type="RefSeq" id="WP_231040151.1">
    <property type="nucleotide sequence ID" value="NZ_SMAA01000002.1"/>
</dbReference>
<protein>
    <recommendedName>
        <fullName evidence="3">GDSL-like lipase/acylhydrolase family protein</fullName>
    </recommendedName>
</protein>
<evidence type="ECO:0008006" key="3">
    <source>
        <dbReference type="Google" id="ProtNLM"/>
    </source>
</evidence>
<name>A0A4R3KDX6_9FIRM</name>
<reference evidence="1 2" key="1">
    <citation type="submission" date="2019-03" db="EMBL/GenBank/DDBJ databases">
        <title>Genomic Encyclopedia of Type Strains, Phase IV (KMG-IV): sequencing the most valuable type-strain genomes for metagenomic binning, comparative biology and taxonomic classification.</title>
        <authorList>
            <person name="Goeker M."/>
        </authorList>
    </citation>
    <scope>NUCLEOTIDE SEQUENCE [LARGE SCALE GENOMIC DNA]</scope>
    <source>
        <strain evidence="1 2">DSM 20467</strain>
    </source>
</reference>
<dbReference type="InterPro" id="IPR036514">
    <property type="entry name" value="SGNH_hydro_sf"/>
</dbReference>
<accession>A0A4R3KDX6</accession>
<gene>
    <name evidence="1" type="ORF">EDC37_102108</name>
</gene>
<dbReference type="SUPFAM" id="SSF52266">
    <property type="entry name" value="SGNH hydrolase"/>
    <property type="match status" value="1"/>
</dbReference>